<dbReference type="RefSeq" id="XP_003678512.1">
    <property type="nucleotide sequence ID" value="XM_003678464.1"/>
</dbReference>
<proteinExistence type="inferred from homology"/>
<keyword evidence="5 9" id="KW-0694">RNA-binding</keyword>
<evidence type="ECO:0000256" key="7">
    <source>
        <dbReference type="ARBA" id="ARBA00023242"/>
    </source>
</evidence>
<protein>
    <recommendedName>
        <fullName evidence="9">LSM complex subunit LSM3</fullName>
    </recommendedName>
</protein>
<organism evidence="11 12">
    <name type="scientific">Naumovozyma castellii</name>
    <name type="common">Yeast</name>
    <name type="synonym">Saccharomyces castellii</name>
    <dbReference type="NCBI Taxonomy" id="27288"/>
    <lineage>
        <taxon>Eukaryota</taxon>
        <taxon>Fungi</taxon>
        <taxon>Dikarya</taxon>
        <taxon>Ascomycota</taxon>
        <taxon>Saccharomycotina</taxon>
        <taxon>Saccharomycetes</taxon>
        <taxon>Saccharomycetales</taxon>
        <taxon>Saccharomycetaceae</taxon>
        <taxon>Naumovozyma</taxon>
    </lineage>
</organism>
<dbReference type="eggNOG" id="KOG3460">
    <property type="taxonomic scope" value="Eukaryota"/>
</dbReference>
<dbReference type="GO" id="GO:0030620">
    <property type="term" value="F:U2 snRNA binding"/>
    <property type="evidence" value="ECO:0007669"/>
    <property type="project" value="EnsemblFungi"/>
</dbReference>
<keyword evidence="6 9" id="KW-0508">mRNA splicing</keyword>
<dbReference type="GO" id="GO:0006364">
    <property type="term" value="P:rRNA processing"/>
    <property type="evidence" value="ECO:0007669"/>
    <property type="project" value="EnsemblFungi"/>
</dbReference>
<dbReference type="GO" id="GO:0000932">
    <property type="term" value="C:P-body"/>
    <property type="evidence" value="ECO:0007669"/>
    <property type="project" value="EnsemblFungi"/>
</dbReference>
<dbReference type="Gene3D" id="2.30.30.100">
    <property type="match status" value="1"/>
</dbReference>
<evidence type="ECO:0000313" key="11">
    <source>
        <dbReference type="EMBL" id="CCC72174.1"/>
    </source>
</evidence>
<dbReference type="OrthoDB" id="29543at2759"/>
<dbReference type="CDD" id="cd01730">
    <property type="entry name" value="LSm3"/>
    <property type="match status" value="1"/>
</dbReference>
<feature type="domain" description="Sm" evidence="10">
    <location>
        <begin position="5"/>
        <end position="84"/>
    </location>
</feature>
<gene>
    <name evidence="11" type="primary">NCAS0J01950</name>
    <name evidence="9" type="synonym">LSM3</name>
    <name evidence="11" type="ordered locus">NCAS_0J01950</name>
</gene>
<dbReference type="FunCoup" id="G0VKY6">
    <property type="interactions" value="646"/>
</dbReference>
<evidence type="ECO:0000256" key="1">
    <source>
        <dbReference type="ARBA" id="ARBA00004123"/>
    </source>
</evidence>
<dbReference type="GO" id="GO:0003682">
    <property type="term" value="F:chromatin binding"/>
    <property type="evidence" value="ECO:0007669"/>
    <property type="project" value="EnsemblFungi"/>
</dbReference>
<dbReference type="GO" id="GO:0000290">
    <property type="term" value="P:deadenylation-dependent decapping of nuclear-transcribed mRNA"/>
    <property type="evidence" value="ECO:0007669"/>
    <property type="project" value="EnsemblFungi"/>
</dbReference>
<dbReference type="GO" id="GO:0005682">
    <property type="term" value="C:U5 snRNP"/>
    <property type="evidence" value="ECO:0007669"/>
    <property type="project" value="EnsemblFungi"/>
</dbReference>
<dbReference type="GO" id="GO:1990726">
    <property type="term" value="C:Lsm1-7-Pat1 complex"/>
    <property type="evidence" value="ECO:0007669"/>
    <property type="project" value="EnsemblFungi"/>
</dbReference>
<dbReference type="PROSITE" id="PS52002">
    <property type="entry name" value="SM"/>
    <property type="match status" value="1"/>
</dbReference>
<dbReference type="OMA" id="FDSHCNI"/>
<dbReference type="Proteomes" id="UP000001640">
    <property type="component" value="Chromosome 10"/>
</dbReference>
<dbReference type="SUPFAM" id="SSF50182">
    <property type="entry name" value="Sm-like ribonucleoproteins"/>
    <property type="match status" value="1"/>
</dbReference>
<dbReference type="GO" id="GO:0005688">
    <property type="term" value="C:U6 snRNP"/>
    <property type="evidence" value="ECO:0007669"/>
    <property type="project" value="UniProtKB-UniRule"/>
</dbReference>
<keyword evidence="4 9" id="KW-0747">Spliceosome</keyword>
<dbReference type="GO" id="GO:0005730">
    <property type="term" value="C:nucleolus"/>
    <property type="evidence" value="ECO:0007669"/>
    <property type="project" value="EnsemblFungi"/>
</dbReference>
<evidence type="ECO:0000256" key="4">
    <source>
        <dbReference type="ARBA" id="ARBA00022728"/>
    </source>
</evidence>
<dbReference type="GO" id="GO:0140445">
    <property type="term" value="C:chromosome, telomeric repeat region"/>
    <property type="evidence" value="ECO:0007669"/>
    <property type="project" value="EnsemblFungi"/>
</dbReference>
<dbReference type="AlphaFoldDB" id="G0VKY6"/>
<reference evidence="11 12" key="1">
    <citation type="journal article" date="2011" name="Proc. Natl. Acad. Sci. U.S.A.">
        <title>Evolutionary erosion of yeast sex chromosomes by mating-type switching accidents.</title>
        <authorList>
            <person name="Gordon J.L."/>
            <person name="Armisen D."/>
            <person name="Proux-Wera E."/>
            <person name="Oheigeartaigh S.S."/>
            <person name="Byrne K.P."/>
            <person name="Wolfe K.H."/>
        </authorList>
    </citation>
    <scope>NUCLEOTIDE SEQUENCE [LARGE SCALE GENOMIC DNA]</scope>
    <source>
        <strain evidence="12">ATCC 76901 / BCRC 22586 / CBS 4309 / NBRC 1992 / NRRL Y-12630</strain>
    </source>
</reference>
<dbReference type="STRING" id="1064592.G0VKY6"/>
<sequence>MSLETPLDLLKLNLDEKVYVKLRGARSLTGTLQAFDSHCNIVLSDAVETIYELEDGDLKSTERQSEMIFVRGDTVTLITTPEEE</sequence>
<accession>G0VKY6</accession>
<evidence type="ECO:0000256" key="3">
    <source>
        <dbReference type="ARBA" id="ARBA00022664"/>
    </source>
</evidence>
<keyword evidence="8 9" id="KW-0687">Ribonucleoprotein</keyword>
<keyword evidence="12" id="KW-1185">Reference proteome</keyword>
<evidence type="ECO:0000256" key="5">
    <source>
        <dbReference type="ARBA" id="ARBA00022884"/>
    </source>
</evidence>
<name>G0VKY6_NAUCA</name>
<dbReference type="InterPro" id="IPR034105">
    <property type="entry name" value="Lsm3"/>
</dbReference>
<dbReference type="GO" id="GO:0005732">
    <property type="term" value="C:sno(s)RNA-containing ribonucleoprotein complex"/>
    <property type="evidence" value="ECO:0007669"/>
    <property type="project" value="EnsemblFungi"/>
</dbReference>
<dbReference type="GO" id="GO:0008266">
    <property type="term" value="F:poly(U) RNA binding"/>
    <property type="evidence" value="ECO:0007669"/>
    <property type="project" value="EnsemblFungi"/>
</dbReference>
<dbReference type="InterPro" id="IPR010920">
    <property type="entry name" value="LSM_dom_sf"/>
</dbReference>
<comment type="function">
    <text evidence="9">Binds specifically to the 3'-terminal U-tract of U6 snRNA.</text>
</comment>
<reference key="2">
    <citation type="submission" date="2011-08" db="EMBL/GenBank/DDBJ databases">
        <title>Genome sequence of Naumovozyma castellii.</title>
        <authorList>
            <person name="Gordon J.L."/>
            <person name="Armisen D."/>
            <person name="Proux-Wera E."/>
            <person name="OhEigeartaigh S.S."/>
            <person name="Byrne K.P."/>
            <person name="Wolfe K.H."/>
        </authorList>
    </citation>
    <scope>NUCLEOTIDE SEQUENCE</scope>
    <source>
        <strain>Type strain:CBS 4309</strain>
    </source>
</reference>
<dbReference type="FunFam" id="2.30.30.100:FF:000063">
    <property type="entry name" value="U6 snRNA-associated Sm-like protein LSm3"/>
    <property type="match status" value="1"/>
</dbReference>
<dbReference type="GO" id="GO:0005681">
    <property type="term" value="C:spliceosomal complex"/>
    <property type="evidence" value="ECO:0007669"/>
    <property type="project" value="UniProtKB-KW"/>
</dbReference>
<comment type="subcellular location">
    <subcellularLocation>
        <location evidence="1 9">Nucleus</location>
    </subcellularLocation>
</comment>
<dbReference type="GO" id="GO:0008033">
    <property type="term" value="P:tRNA processing"/>
    <property type="evidence" value="ECO:0007669"/>
    <property type="project" value="EnsemblFungi"/>
</dbReference>
<dbReference type="GO" id="GO:0000398">
    <property type="term" value="P:mRNA splicing, via spliceosome"/>
    <property type="evidence" value="ECO:0007669"/>
    <property type="project" value="UniProtKB-UniRule"/>
</dbReference>
<dbReference type="InParanoid" id="G0VKY6"/>
<dbReference type="EMBL" id="HE576761">
    <property type="protein sequence ID" value="CCC72174.1"/>
    <property type="molecule type" value="Genomic_DNA"/>
</dbReference>
<dbReference type="GO" id="GO:0046540">
    <property type="term" value="C:U4/U6 x U5 tri-snRNP complex"/>
    <property type="evidence" value="ECO:0007669"/>
    <property type="project" value="UniProtKB-UniRule"/>
</dbReference>
<dbReference type="HOGENOM" id="CLU_076902_5_1_1"/>
<comment type="subunit">
    <text evidence="9">LSm subunits form a heteromer with a doughnut shape.</text>
</comment>
<dbReference type="KEGG" id="ncs:NCAS_0J01950"/>
<dbReference type="GeneID" id="96905871"/>
<evidence type="ECO:0000256" key="8">
    <source>
        <dbReference type="ARBA" id="ARBA00023274"/>
    </source>
</evidence>
<keyword evidence="3 9" id="KW-0507">mRNA processing</keyword>
<keyword evidence="7 9" id="KW-0539">Nucleus</keyword>
<evidence type="ECO:0000256" key="2">
    <source>
        <dbReference type="ARBA" id="ARBA00006850"/>
    </source>
</evidence>
<comment type="similarity">
    <text evidence="2 9">Belongs to the snRNP Sm proteins family.</text>
</comment>
<dbReference type="GO" id="GO:0070034">
    <property type="term" value="F:telomerase RNA binding"/>
    <property type="evidence" value="ECO:0007669"/>
    <property type="project" value="EnsemblFungi"/>
</dbReference>
<evidence type="ECO:0000259" key="10">
    <source>
        <dbReference type="PROSITE" id="PS52002"/>
    </source>
</evidence>
<dbReference type="PANTHER" id="PTHR13110">
    <property type="entry name" value="U6 SNRNA-ASSOCIATED SM-LIKE PROTEIN LSM3"/>
    <property type="match status" value="1"/>
</dbReference>
<evidence type="ECO:0000256" key="9">
    <source>
        <dbReference type="RuleBase" id="RU365046"/>
    </source>
</evidence>
<dbReference type="InterPro" id="IPR047575">
    <property type="entry name" value="Sm"/>
</dbReference>
<evidence type="ECO:0000256" key="6">
    <source>
        <dbReference type="ARBA" id="ARBA00023187"/>
    </source>
</evidence>
<evidence type="ECO:0000313" key="12">
    <source>
        <dbReference type="Proteomes" id="UP000001640"/>
    </source>
</evidence>
<dbReference type="Pfam" id="PF01423">
    <property type="entry name" value="LSM"/>
    <property type="match status" value="1"/>
</dbReference>
<dbReference type="InterPro" id="IPR001163">
    <property type="entry name" value="Sm_dom_euk/arc"/>
</dbReference>
<dbReference type="SMART" id="SM00651">
    <property type="entry name" value="Sm"/>
    <property type="match status" value="1"/>
</dbReference>
<dbReference type="InterPro" id="IPR040002">
    <property type="entry name" value="Sm-like_LSM3"/>
</dbReference>